<proteinExistence type="predicted"/>
<dbReference type="EMBL" id="CAJGYO010000564">
    <property type="protein sequence ID" value="CAD6342635.1"/>
    <property type="molecule type" value="Genomic_DNA"/>
</dbReference>
<protein>
    <recommendedName>
        <fullName evidence="6">SWIM-type domain-containing protein</fullName>
    </recommendedName>
</protein>
<keyword evidence="8" id="KW-1185">Reference proteome</keyword>
<dbReference type="Pfam" id="PF04434">
    <property type="entry name" value="SWIM"/>
    <property type="match status" value="1"/>
</dbReference>
<evidence type="ECO:0000256" key="2">
    <source>
        <dbReference type="ARBA" id="ARBA00022771"/>
    </source>
</evidence>
<dbReference type="AlphaFoldDB" id="A0A811SN22"/>
<dbReference type="SMART" id="SM00575">
    <property type="entry name" value="ZnF_PMZ"/>
    <property type="match status" value="1"/>
</dbReference>
<keyword evidence="2 4" id="KW-0863">Zinc-finger</keyword>
<dbReference type="OrthoDB" id="687931at2759"/>
<evidence type="ECO:0000256" key="3">
    <source>
        <dbReference type="ARBA" id="ARBA00022833"/>
    </source>
</evidence>
<evidence type="ECO:0000256" key="4">
    <source>
        <dbReference type="PROSITE-ProRule" id="PRU00325"/>
    </source>
</evidence>
<dbReference type="InterPro" id="IPR006564">
    <property type="entry name" value="Znf_PMZ"/>
</dbReference>
<evidence type="ECO:0000256" key="1">
    <source>
        <dbReference type="ARBA" id="ARBA00022723"/>
    </source>
</evidence>
<sequence>MYKGEEIRRHVVYLDLQECTCREWQVSGKPCPHALIVITTERQPDMKKYVNGYYSVKKLHAAYALVIPSITDKQQWPAVDKGFKVFPQVAKKKKGPRRQRKNRILSYLERTGKATRQVTCKSCGRGPRKQPLSLEGRSRSLVRMNQQRWKRKHRLPSLRQQQQRLQGRRRKLLTKKQLRRKR</sequence>
<organism evidence="7 8">
    <name type="scientific">Miscanthus lutarioriparius</name>
    <dbReference type="NCBI Taxonomy" id="422564"/>
    <lineage>
        <taxon>Eukaryota</taxon>
        <taxon>Viridiplantae</taxon>
        <taxon>Streptophyta</taxon>
        <taxon>Embryophyta</taxon>
        <taxon>Tracheophyta</taxon>
        <taxon>Spermatophyta</taxon>
        <taxon>Magnoliopsida</taxon>
        <taxon>Liliopsida</taxon>
        <taxon>Poales</taxon>
        <taxon>Poaceae</taxon>
        <taxon>PACMAD clade</taxon>
        <taxon>Panicoideae</taxon>
        <taxon>Andropogonodae</taxon>
        <taxon>Andropogoneae</taxon>
        <taxon>Saccharinae</taxon>
        <taxon>Miscanthus</taxon>
    </lineage>
</organism>
<dbReference type="GO" id="GO:0008270">
    <property type="term" value="F:zinc ion binding"/>
    <property type="evidence" value="ECO:0007669"/>
    <property type="project" value="UniProtKB-KW"/>
</dbReference>
<dbReference type="PROSITE" id="PS50966">
    <property type="entry name" value="ZF_SWIM"/>
    <property type="match status" value="1"/>
</dbReference>
<name>A0A811SN22_9POAL</name>
<gene>
    <name evidence="7" type="ORF">NCGR_LOCUS66733</name>
</gene>
<comment type="caution">
    <text evidence="7">The sequence shown here is derived from an EMBL/GenBank/DDBJ whole genome shotgun (WGS) entry which is preliminary data.</text>
</comment>
<feature type="compositionally biased region" description="Basic residues" evidence="5">
    <location>
        <begin position="166"/>
        <end position="182"/>
    </location>
</feature>
<feature type="region of interest" description="Disordered" evidence="5">
    <location>
        <begin position="118"/>
        <end position="182"/>
    </location>
</feature>
<evidence type="ECO:0000256" key="5">
    <source>
        <dbReference type="SAM" id="MobiDB-lite"/>
    </source>
</evidence>
<evidence type="ECO:0000259" key="6">
    <source>
        <dbReference type="PROSITE" id="PS50966"/>
    </source>
</evidence>
<dbReference type="Proteomes" id="UP000604825">
    <property type="component" value="Unassembled WGS sequence"/>
</dbReference>
<evidence type="ECO:0000313" key="7">
    <source>
        <dbReference type="EMBL" id="CAD6342635.1"/>
    </source>
</evidence>
<evidence type="ECO:0000313" key="8">
    <source>
        <dbReference type="Proteomes" id="UP000604825"/>
    </source>
</evidence>
<reference evidence="7" key="1">
    <citation type="submission" date="2020-10" db="EMBL/GenBank/DDBJ databases">
        <authorList>
            <person name="Han B."/>
            <person name="Lu T."/>
            <person name="Zhao Q."/>
            <person name="Huang X."/>
            <person name="Zhao Y."/>
        </authorList>
    </citation>
    <scope>NUCLEOTIDE SEQUENCE</scope>
</reference>
<keyword evidence="1" id="KW-0479">Metal-binding</keyword>
<accession>A0A811SN22</accession>
<keyword evidence="3" id="KW-0862">Zinc</keyword>
<feature type="domain" description="SWIM-type" evidence="6">
    <location>
        <begin position="10"/>
        <end position="42"/>
    </location>
</feature>
<dbReference type="InterPro" id="IPR007527">
    <property type="entry name" value="Znf_SWIM"/>
</dbReference>